<dbReference type="InterPro" id="IPR006664">
    <property type="entry name" value="OMP_bac"/>
</dbReference>
<dbReference type="InterPro" id="IPR050330">
    <property type="entry name" value="Bact_OuterMem_StrucFunc"/>
</dbReference>
<dbReference type="InterPro" id="IPR033369">
    <property type="entry name" value="C19orf12"/>
</dbReference>
<dbReference type="GO" id="GO:0009279">
    <property type="term" value="C:cell outer membrane"/>
    <property type="evidence" value="ECO:0007669"/>
    <property type="project" value="UniProtKB-SubCell"/>
</dbReference>
<dbReference type="STRING" id="349064.SAMN05660429_01482"/>
<dbReference type="RefSeq" id="WP_177168871.1">
    <property type="nucleotide sequence ID" value="NZ_AP027363.1"/>
</dbReference>
<keyword evidence="5" id="KW-0175">Coiled coil</keyword>
<protein>
    <submittedName>
        <fullName evidence="8">Sortase system peptidoglycan-associated protein</fullName>
    </submittedName>
</protein>
<dbReference type="Proteomes" id="UP000199308">
    <property type="component" value="Unassembled WGS sequence"/>
</dbReference>
<dbReference type="InterPro" id="IPR006665">
    <property type="entry name" value="OmpA-like"/>
</dbReference>
<feature type="signal peptide" evidence="6">
    <location>
        <begin position="1"/>
        <end position="22"/>
    </location>
</feature>
<keyword evidence="9" id="KW-1185">Reference proteome</keyword>
<evidence type="ECO:0000256" key="2">
    <source>
        <dbReference type="ARBA" id="ARBA00023136"/>
    </source>
</evidence>
<name>A0A1I0DGE0_THASX</name>
<organism evidence="8 9">
    <name type="scientific">Thalassotalea agarivorans</name>
    <name type="common">Thalassomonas agarivorans</name>
    <dbReference type="NCBI Taxonomy" id="349064"/>
    <lineage>
        <taxon>Bacteria</taxon>
        <taxon>Pseudomonadati</taxon>
        <taxon>Pseudomonadota</taxon>
        <taxon>Gammaproteobacteria</taxon>
        <taxon>Alteromonadales</taxon>
        <taxon>Colwelliaceae</taxon>
        <taxon>Thalassotalea</taxon>
    </lineage>
</organism>
<evidence type="ECO:0000256" key="6">
    <source>
        <dbReference type="SAM" id="SignalP"/>
    </source>
</evidence>
<evidence type="ECO:0000256" key="3">
    <source>
        <dbReference type="ARBA" id="ARBA00023237"/>
    </source>
</evidence>
<keyword evidence="2 4" id="KW-0472">Membrane</keyword>
<evidence type="ECO:0000256" key="1">
    <source>
        <dbReference type="ARBA" id="ARBA00004442"/>
    </source>
</evidence>
<dbReference type="PANTHER" id="PTHR30329">
    <property type="entry name" value="STATOR ELEMENT OF FLAGELLAR MOTOR COMPLEX"/>
    <property type="match status" value="1"/>
</dbReference>
<evidence type="ECO:0000256" key="4">
    <source>
        <dbReference type="PROSITE-ProRule" id="PRU00473"/>
    </source>
</evidence>
<dbReference type="PANTHER" id="PTHR30329:SF21">
    <property type="entry name" value="LIPOPROTEIN YIAD-RELATED"/>
    <property type="match status" value="1"/>
</dbReference>
<sequence length="264" mass="28873">MKTLNTLTLLATLSVFTTTVYADQQNFVVDNGQLVKSESLKKEENINSSIGFGGGAVVGAVIGGPVGAVIGGIAGSLIAVHYNTNEEAELVSQQLVEETEQHHIEMIALNNKLNKAEQNYQQELLLLSQQYQEVEQLQAENLLLSLQFSTGSSQIKPHYHEQLSALANILTRADSMKIDLSGFTDLQGDEAANEVLSWQRVDAVKQALTSLGINEDRITTSAFGEQRPVVASQENEISFYDRRVVIKLLPNQSQTAKLEEGTDL</sequence>
<dbReference type="Pfam" id="PF20721">
    <property type="entry name" value="C19orf12"/>
    <property type="match status" value="1"/>
</dbReference>
<feature type="chain" id="PRO_5011474965" evidence="6">
    <location>
        <begin position="23"/>
        <end position="264"/>
    </location>
</feature>
<feature type="domain" description="OmpA-like" evidence="7">
    <location>
        <begin position="135"/>
        <end position="252"/>
    </location>
</feature>
<dbReference type="NCBIfam" id="TIGR03789">
    <property type="entry name" value="pdsO"/>
    <property type="match status" value="1"/>
</dbReference>
<keyword evidence="3" id="KW-0998">Cell outer membrane</keyword>
<dbReference type="Gene3D" id="3.30.1330.60">
    <property type="entry name" value="OmpA-like domain"/>
    <property type="match status" value="1"/>
</dbReference>
<keyword evidence="6" id="KW-0732">Signal</keyword>
<dbReference type="PROSITE" id="PS51123">
    <property type="entry name" value="OMPA_2"/>
    <property type="match status" value="1"/>
</dbReference>
<evidence type="ECO:0000313" key="8">
    <source>
        <dbReference type="EMBL" id="SET30692.1"/>
    </source>
</evidence>
<dbReference type="AlphaFoldDB" id="A0A1I0DGE0"/>
<evidence type="ECO:0000259" key="7">
    <source>
        <dbReference type="PROSITE" id="PS51123"/>
    </source>
</evidence>
<dbReference type="InterPro" id="IPR022511">
    <property type="entry name" value="PdsO"/>
</dbReference>
<dbReference type="CDD" id="cd07185">
    <property type="entry name" value="OmpA_C-like"/>
    <property type="match status" value="1"/>
</dbReference>
<accession>A0A1I0DGE0</accession>
<dbReference type="SUPFAM" id="SSF103088">
    <property type="entry name" value="OmpA-like"/>
    <property type="match status" value="1"/>
</dbReference>
<feature type="coiled-coil region" evidence="5">
    <location>
        <begin position="99"/>
        <end position="140"/>
    </location>
</feature>
<evidence type="ECO:0000313" key="9">
    <source>
        <dbReference type="Proteomes" id="UP000199308"/>
    </source>
</evidence>
<comment type="subcellular location">
    <subcellularLocation>
        <location evidence="1">Cell outer membrane</location>
    </subcellularLocation>
</comment>
<dbReference type="PRINTS" id="PR01021">
    <property type="entry name" value="OMPADOMAIN"/>
</dbReference>
<dbReference type="InterPro" id="IPR036737">
    <property type="entry name" value="OmpA-like_sf"/>
</dbReference>
<reference evidence="8 9" key="1">
    <citation type="submission" date="2016-10" db="EMBL/GenBank/DDBJ databases">
        <authorList>
            <person name="de Groot N.N."/>
        </authorList>
    </citation>
    <scope>NUCLEOTIDE SEQUENCE [LARGE SCALE GENOMIC DNA]</scope>
    <source>
        <strain evidence="8 9">DSM 19706</strain>
    </source>
</reference>
<proteinExistence type="predicted"/>
<gene>
    <name evidence="8" type="ORF">SAMN05660429_01482</name>
</gene>
<evidence type="ECO:0000256" key="5">
    <source>
        <dbReference type="SAM" id="Coils"/>
    </source>
</evidence>
<dbReference type="EMBL" id="FOHK01000006">
    <property type="protein sequence ID" value="SET30692.1"/>
    <property type="molecule type" value="Genomic_DNA"/>
</dbReference>
<dbReference type="Pfam" id="PF00691">
    <property type="entry name" value="OmpA"/>
    <property type="match status" value="1"/>
</dbReference>